<gene>
    <name evidence="1" type="ORF">FC08_GL001705</name>
</gene>
<organism evidence="1 2">
    <name type="scientific">Latilactobacillus curvatus JCM 1096 = DSM 20019</name>
    <dbReference type="NCBI Taxonomy" id="1293592"/>
    <lineage>
        <taxon>Bacteria</taxon>
        <taxon>Bacillati</taxon>
        <taxon>Bacillota</taxon>
        <taxon>Bacilli</taxon>
        <taxon>Lactobacillales</taxon>
        <taxon>Lactobacillaceae</taxon>
        <taxon>Latilactobacillus</taxon>
    </lineage>
</organism>
<dbReference type="EMBL" id="AZDL01000086">
    <property type="protein sequence ID" value="KRK88750.1"/>
    <property type="molecule type" value="Genomic_DNA"/>
</dbReference>
<dbReference type="GeneID" id="49610269"/>
<comment type="caution">
    <text evidence="1">The sequence shown here is derived from an EMBL/GenBank/DDBJ whole genome shotgun (WGS) entry which is preliminary data.</text>
</comment>
<protein>
    <submittedName>
        <fullName evidence="1">Uncharacterized protein</fullName>
    </submittedName>
</protein>
<evidence type="ECO:0000313" key="1">
    <source>
        <dbReference type="EMBL" id="KRK88750.1"/>
    </source>
</evidence>
<proteinExistence type="predicted"/>
<evidence type="ECO:0000313" key="2">
    <source>
        <dbReference type="Proteomes" id="UP000050828"/>
    </source>
</evidence>
<dbReference type="Proteomes" id="UP000050828">
    <property type="component" value="Unassembled WGS sequence"/>
</dbReference>
<reference evidence="1 2" key="1">
    <citation type="journal article" date="2015" name="Genome Announc.">
        <title>Expanding the biotechnology potential of lactobacilli through comparative genomics of 213 strains and associated genera.</title>
        <authorList>
            <person name="Sun Z."/>
            <person name="Harris H.M."/>
            <person name="McCann A."/>
            <person name="Guo C."/>
            <person name="Argimon S."/>
            <person name="Zhang W."/>
            <person name="Yang X."/>
            <person name="Jeffery I.B."/>
            <person name="Cooney J.C."/>
            <person name="Kagawa T.F."/>
            <person name="Liu W."/>
            <person name="Song Y."/>
            <person name="Salvetti E."/>
            <person name="Wrobel A."/>
            <person name="Rasinkangas P."/>
            <person name="Parkhill J."/>
            <person name="Rea M.C."/>
            <person name="O'Sullivan O."/>
            <person name="Ritari J."/>
            <person name="Douillard F.P."/>
            <person name="Paul Ross R."/>
            <person name="Yang R."/>
            <person name="Briner A.E."/>
            <person name="Felis G.E."/>
            <person name="de Vos W.M."/>
            <person name="Barrangou R."/>
            <person name="Klaenhammer T.R."/>
            <person name="Caufield P.W."/>
            <person name="Cui Y."/>
            <person name="Zhang H."/>
            <person name="O'Toole P.W."/>
        </authorList>
    </citation>
    <scope>NUCLEOTIDE SEQUENCE [LARGE SCALE GENOMIC DNA]</scope>
    <source>
        <strain evidence="1 2">DSM 20019</strain>
    </source>
</reference>
<accession>A0AAJ0LDK2</accession>
<dbReference type="RefSeq" id="WP_054644661.1">
    <property type="nucleotide sequence ID" value="NZ_AZDL01000086.1"/>
</dbReference>
<dbReference type="AlphaFoldDB" id="A0AAJ0LDK2"/>
<sequence>MNYVIVGVKSKEVLHEAPHKSELNNWRLQNDVNEPTTIILKGKLEQALKPESVEELRNKYYAVDYWQRQLDETTKAYHARIAVKTRQLIEQGYKRNDVMAELGINTGLLSNVQTEYGILFKKRSTSTVVERRKKMIELLKSGMSKQDVAKAVGRSVDAVQEAAKVYGFKIPRQRSHYYDIPHRLIKNGESIEFESAKKTAEFLNISTYKLKYDIDNGREIKGYKVIRLEKVGKADD</sequence>
<name>A0AAJ0LDK2_LATCU</name>